<keyword evidence="4 5" id="KW-0472">Membrane</keyword>
<feature type="domain" description="Wax synthase" evidence="6">
    <location>
        <begin position="234"/>
        <end position="314"/>
    </location>
</feature>
<feature type="transmembrane region" description="Helical" evidence="5">
    <location>
        <begin position="202"/>
        <end position="228"/>
    </location>
</feature>
<feature type="transmembrane region" description="Helical" evidence="5">
    <location>
        <begin position="14"/>
        <end position="33"/>
    </location>
</feature>
<evidence type="ECO:0000256" key="5">
    <source>
        <dbReference type="SAM" id="Phobius"/>
    </source>
</evidence>
<protein>
    <recommendedName>
        <fullName evidence="6">Wax synthase domain-containing protein</fullName>
    </recommendedName>
</protein>
<gene>
    <name evidence="7" type="ORF">PDIGIT_LOCUS7351</name>
</gene>
<feature type="transmembrane region" description="Helical" evidence="5">
    <location>
        <begin position="354"/>
        <end position="372"/>
    </location>
</feature>
<evidence type="ECO:0000256" key="4">
    <source>
        <dbReference type="ARBA" id="ARBA00023136"/>
    </source>
</evidence>
<comment type="caution">
    <text evidence="7">The sequence shown here is derived from an EMBL/GenBank/DDBJ whole genome shotgun (WGS) entry which is preliminary data.</text>
</comment>
<dbReference type="Pfam" id="PF13813">
    <property type="entry name" value="MBOAT_2"/>
    <property type="match status" value="1"/>
</dbReference>
<dbReference type="Proteomes" id="UP001152607">
    <property type="component" value="Unassembled WGS sequence"/>
</dbReference>
<proteinExistence type="predicted"/>
<evidence type="ECO:0000313" key="8">
    <source>
        <dbReference type="Proteomes" id="UP001152607"/>
    </source>
</evidence>
<evidence type="ECO:0000259" key="6">
    <source>
        <dbReference type="Pfam" id="PF13813"/>
    </source>
</evidence>
<evidence type="ECO:0000256" key="3">
    <source>
        <dbReference type="ARBA" id="ARBA00022989"/>
    </source>
</evidence>
<dbReference type="GO" id="GO:0016020">
    <property type="term" value="C:membrane"/>
    <property type="evidence" value="ECO:0007669"/>
    <property type="project" value="UniProtKB-SubCell"/>
</dbReference>
<dbReference type="EMBL" id="CAOQHR010000004">
    <property type="protein sequence ID" value="CAI6334294.1"/>
    <property type="molecule type" value="Genomic_DNA"/>
</dbReference>
<keyword evidence="3 5" id="KW-1133">Transmembrane helix</keyword>
<keyword evidence="8" id="KW-1185">Reference proteome</keyword>
<dbReference type="InterPro" id="IPR032805">
    <property type="entry name" value="Wax_synthase_dom"/>
</dbReference>
<evidence type="ECO:0000256" key="2">
    <source>
        <dbReference type="ARBA" id="ARBA00022692"/>
    </source>
</evidence>
<sequence length="403" mass="46518">MRPNLLLKEPDSSIVPHILLCLVQIIALSSPYFPQRRLVFGALIISLGAYCTLHPHFTNNFDLAQPFSLAWSFYTAVLAKIIFSDAPENQFWRIDRPAREAREYNAFGWRKLRWATALMFNHRGIRWNHQVKNIPAQAHTGKSAFLMRQLVKFLVCICMGDLLYYIHQRVNFTNRNGIVANLDSKYLTLRHESWGWNLLKTFSLACLPYFALSMQFALAGFLAVLFGLSRPEDWPSPFGSFDDMRTVRLFWGRFWHQQLRHMLTAYTDASADFLRIPRGTNFSSYFKLYLAFFISGSFHGLSQLYLPRPSNIAASECSLGFLKFFLCQAVAITLEDLVIWLWGVTGWRTKKVYFVGYLWVFLFLGWSFPLVGDTVLKMRVGEGDFAPFPLMRPVVNAFIGIPP</sequence>
<comment type="subcellular location">
    <subcellularLocation>
        <location evidence="1">Membrane</location>
        <topology evidence="1">Multi-pass membrane protein</topology>
    </subcellularLocation>
</comment>
<dbReference type="AlphaFoldDB" id="A0A9W4XJJ5"/>
<name>A0A9W4XJJ5_9PLEO</name>
<evidence type="ECO:0000256" key="1">
    <source>
        <dbReference type="ARBA" id="ARBA00004141"/>
    </source>
</evidence>
<feature type="transmembrane region" description="Helical" evidence="5">
    <location>
        <begin position="63"/>
        <end position="83"/>
    </location>
</feature>
<feature type="transmembrane region" description="Helical" evidence="5">
    <location>
        <begin position="288"/>
        <end position="306"/>
    </location>
</feature>
<feature type="transmembrane region" description="Helical" evidence="5">
    <location>
        <begin position="318"/>
        <end position="342"/>
    </location>
</feature>
<feature type="transmembrane region" description="Helical" evidence="5">
    <location>
        <begin position="38"/>
        <end position="57"/>
    </location>
</feature>
<organism evidence="7 8">
    <name type="scientific">Periconia digitata</name>
    <dbReference type="NCBI Taxonomy" id="1303443"/>
    <lineage>
        <taxon>Eukaryota</taxon>
        <taxon>Fungi</taxon>
        <taxon>Dikarya</taxon>
        <taxon>Ascomycota</taxon>
        <taxon>Pezizomycotina</taxon>
        <taxon>Dothideomycetes</taxon>
        <taxon>Pleosporomycetidae</taxon>
        <taxon>Pleosporales</taxon>
        <taxon>Massarineae</taxon>
        <taxon>Periconiaceae</taxon>
        <taxon>Periconia</taxon>
    </lineage>
</organism>
<accession>A0A9W4XJJ5</accession>
<keyword evidence="2 5" id="KW-0812">Transmembrane</keyword>
<evidence type="ECO:0000313" key="7">
    <source>
        <dbReference type="EMBL" id="CAI6334294.1"/>
    </source>
</evidence>
<reference evidence="7" key="1">
    <citation type="submission" date="2023-01" db="EMBL/GenBank/DDBJ databases">
        <authorList>
            <person name="Van Ghelder C."/>
            <person name="Rancurel C."/>
        </authorList>
    </citation>
    <scope>NUCLEOTIDE SEQUENCE</scope>
    <source>
        <strain evidence="7">CNCM I-4278</strain>
    </source>
</reference>
<dbReference type="OrthoDB" id="1077582at2759"/>